<protein>
    <recommendedName>
        <fullName evidence="3">Deacetylase PdaC domain-containing protein</fullName>
    </recommendedName>
</protein>
<organism evidence="1 2">
    <name type="scientific">Thalassobacillus hwangdonensis</name>
    <dbReference type="NCBI Taxonomy" id="546108"/>
    <lineage>
        <taxon>Bacteria</taxon>
        <taxon>Bacillati</taxon>
        <taxon>Bacillota</taxon>
        <taxon>Bacilli</taxon>
        <taxon>Bacillales</taxon>
        <taxon>Bacillaceae</taxon>
        <taxon>Thalassobacillus</taxon>
    </lineage>
</organism>
<dbReference type="Proteomes" id="UP001596990">
    <property type="component" value="Unassembled WGS sequence"/>
</dbReference>
<comment type="caution">
    <text evidence="1">The sequence shown here is derived from an EMBL/GenBank/DDBJ whole genome shotgun (WGS) entry which is preliminary data.</text>
</comment>
<sequence length="221" mass="25983">MFNRHRLTLVILSVVILALSISIYQQNHVRTMTFYEQPTFDNTNQLETWQLFSEKMNVSMENSKIENFRSTLDKNLTILSLRFDLVEKVNNTFHVYYYSQCVSCENDQVSINRSTAKEWLQYDQMVYANSFFTSLDNLIEQKFLSNEAFNYQLIVSSGWRESRIMEGSYYLLKDEVIQEISNDTPQTVSGFHFQVIGNDQPTSFHTDEDTTKAVFIHDSHQ</sequence>
<reference evidence="2" key="1">
    <citation type="journal article" date="2019" name="Int. J. Syst. Evol. Microbiol.">
        <title>The Global Catalogue of Microorganisms (GCM) 10K type strain sequencing project: providing services to taxonomists for standard genome sequencing and annotation.</title>
        <authorList>
            <consortium name="The Broad Institute Genomics Platform"/>
            <consortium name="The Broad Institute Genome Sequencing Center for Infectious Disease"/>
            <person name="Wu L."/>
            <person name="Ma J."/>
        </authorList>
    </citation>
    <scope>NUCLEOTIDE SEQUENCE [LARGE SCALE GENOMIC DNA]</scope>
    <source>
        <strain evidence="2">CCUG 56607</strain>
    </source>
</reference>
<dbReference type="EMBL" id="JBHTKL010000005">
    <property type="protein sequence ID" value="MFD1019492.1"/>
    <property type="molecule type" value="Genomic_DNA"/>
</dbReference>
<gene>
    <name evidence="1" type="ORF">ACFQ2J_09950</name>
</gene>
<evidence type="ECO:0000313" key="2">
    <source>
        <dbReference type="Proteomes" id="UP001596990"/>
    </source>
</evidence>
<keyword evidence="2" id="KW-1185">Reference proteome</keyword>
<dbReference type="RefSeq" id="WP_386059467.1">
    <property type="nucleotide sequence ID" value="NZ_JBHTKL010000005.1"/>
</dbReference>
<evidence type="ECO:0008006" key="3">
    <source>
        <dbReference type="Google" id="ProtNLM"/>
    </source>
</evidence>
<accession>A0ABW3L062</accession>
<proteinExistence type="predicted"/>
<evidence type="ECO:0000313" key="1">
    <source>
        <dbReference type="EMBL" id="MFD1019492.1"/>
    </source>
</evidence>
<name>A0ABW3L062_9BACI</name>